<feature type="chain" id="PRO_5045195837" description="DUF2845 domain-containing protein" evidence="1">
    <location>
        <begin position="20"/>
        <end position="211"/>
    </location>
</feature>
<keyword evidence="3" id="KW-1185">Reference proteome</keyword>
<dbReference type="EMBL" id="AP025591">
    <property type="protein sequence ID" value="BDG01016.1"/>
    <property type="molecule type" value="Genomic_DNA"/>
</dbReference>
<keyword evidence="1" id="KW-0732">Signal</keyword>
<dbReference type="InterPro" id="IPR021268">
    <property type="entry name" value="DUF2845"/>
</dbReference>
<reference evidence="3" key="1">
    <citation type="journal article" date="2022" name="Int. J. Syst. Evol. Microbiol.">
        <title>Anaeromyxobacter oryzae sp. nov., Anaeromyxobacter diazotrophicus sp. nov. and Anaeromyxobacter paludicola sp. nov., isolated from paddy soils.</title>
        <authorList>
            <person name="Itoh H."/>
            <person name="Xu Z."/>
            <person name="Mise K."/>
            <person name="Masuda Y."/>
            <person name="Ushijima N."/>
            <person name="Hayakawa C."/>
            <person name="Shiratori Y."/>
            <person name="Senoo K."/>
        </authorList>
    </citation>
    <scope>NUCLEOTIDE SEQUENCE [LARGE SCALE GENOMIC DNA]</scope>
    <source>
        <strain evidence="3">Red232</strain>
    </source>
</reference>
<feature type="signal peptide" evidence="1">
    <location>
        <begin position="1"/>
        <end position="19"/>
    </location>
</feature>
<proteinExistence type="predicted"/>
<dbReference type="Pfam" id="PF11006">
    <property type="entry name" value="DUF2845"/>
    <property type="match status" value="2"/>
</dbReference>
<dbReference type="RefSeq" id="WP_248357373.1">
    <property type="nucleotide sequence ID" value="NZ_AP025591.1"/>
</dbReference>
<sequence length="211" mass="22748">MTRTAIALALLLAPLAAHADPSLRCGNRLVSVGDTKLDLLGRCGRPTLSDARDVERTRFATENARHAPGTSVAAVEMVTIEEWSYDPGKSGFVHVVTLEGGRVRAITRLGYGRLPPPDPPAPVPVALCEPSAIGIDDHALDVVGKCGEPATVDRRRERRTAAVHTRHVVEGETVTVEVELWAYNFGPNRLTQLVTIEDGWVVAVEHGGYGY</sequence>
<evidence type="ECO:0000256" key="1">
    <source>
        <dbReference type="SAM" id="SignalP"/>
    </source>
</evidence>
<evidence type="ECO:0008006" key="4">
    <source>
        <dbReference type="Google" id="ProtNLM"/>
    </source>
</evidence>
<organism evidence="2 3">
    <name type="scientific">Anaeromyxobacter oryzae</name>
    <dbReference type="NCBI Taxonomy" id="2918170"/>
    <lineage>
        <taxon>Bacteria</taxon>
        <taxon>Pseudomonadati</taxon>
        <taxon>Myxococcota</taxon>
        <taxon>Myxococcia</taxon>
        <taxon>Myxococcales</taxon>
        <taxon>Cystobacterineae</taxon>
        <taxon>Anaeromyxobacteraceae</taxon>
        <taxon>Anaeromyxobacter</taxon>
    </lineage>
</organism>
<name>A0ABM7WNH5_9BACT</name>
<protein>
    <recommendedName>
        <fullName evidence="4">DUF2845 domain-containing protein</fullName>
    </recommendedName>
</protein>
<evidence type="ECO:0000313" key="3">
    <source>
        <dbReference type="Proteomes" id="UP001162891"/>
    </source>
</evidence>
<dbReference type="Proteomes" id="UP001162891">
    <property type="component" value="Chromosome"/>
</dbReference>
<accession>A0ABM7WNH5</accession>
<gene>
    <name evidence="2" type="ORF">AMOR_00120</name>
</gene>
<evidence type="ECO:0000313" key="2">
    <source>
        <dbReference type="EMBL" id="BDG01016.1"/>
    </source>
</evidence>